<gene>
    <name evidence="12" type="ORF">PV08_01246</name>
</gene>
<feature type="compositionally biased region" description="Polar residues" evidence="10">
    <location>
        <begin position="2169"/>
        <end position="2180"/>
    </location>
</feature>
<sequence length="2242" mass="249618">MAEFITTLQELQQLPDGLHLLCPRQSDEDFDRYEDEHDCEGEGGRPVDPARKARFQETKIRRKKFISSLQLLAYDGTESEQYQAYIWDTVDAALARCDICIREYYIAKVDFLATLREEYEEEDIKNFFSIINRRDVQRVTRGLDSADQTLQNLPGPKRVTSALTPKDLHALYEALVCEVFLRDENLLKEHFDSPFKTIQSRKPLKMREILPAATRFLFDTNPVRLAWASSIWKRLDRVVKDIEFDWAIKDFLQEKVQYAVEPSDTTRLWSALKLIVSKLDHRMITYKLFDLQPNLCTTALNHLSRRSSAVPFIVQTLEDILDKAPDAFWQAMGSISSQTIVEQIFASPNFNRHLQESVRPSPETDGKSHVTSDPRIDNDVLSWISAFMESLKPANRPAAAQTIVAQLFERINDISLVVPARLICFETAVSVLLKTVISFTTNQDDQKTIERLVLSDTLNLVGYRLDELLNPKDPALAEAMRAVKPQLRGDILNLTKNAVALECQCLKADFEMISTKVNLRKGSSSYTPELWTAIIDNLRDDDPSLSSAALLGTMALPGLEQFRIREGSPDVQERKSFNAIFDKITGMLGKLLERISEFSPDHLDRLFRAQDTSMSLIAALFSPHQSTYEAAIELIKNISGESGRKEALAHLISAFLGVTIYGICWTFRRIANYKTFASVPRMLKTGMEILEILCNLTDGQLRRAKISSRDASAIQSYWSYQWIALRVVYSQTEKWSLELHNKELMVEVCRDAMQYAQALFDQYDLFSSVITKAKPDKAKEIHRLLLDSDDPSVGSPLGTLDAMSKWLRLRDEYLAETLVSLITNMLYRLKGHDALNAENEGLIYIQEVTTKQSIKTILTSSQKAILVRALENYWGRQIVKPVVKKQATLNIKGWTESAAVARSDASASESRDVDADEFGDDDIADEDLVEIASKTLGTQKASITSKDKNQIKNLLIRQQPVKPKATKPSTVDLAAKKAQEAKAFIENRKREEAARKLRDKEAALKLRGKIGVGKQTAGQGSGLSGLGVVGKDHTVGSSGIMVSSDSESDTDSDEELFGKLPITQGTTVRNQAGLRKPLSTGPVRKVKQVRSQRDIRARLAPDLTELHRTILSWDFFADTDLPPNSQKNDYTLVTDTFRTPQDYQSTFEPLLILEGWQSFRAAREDGTFKPFEVKVANSLIVDQFVEINSQVSMAEGKDLGISTSDVVLLSRSNQPDRDASEPHCLARVKEITRKKGEVQIVYRVSASANPLRPYLNDQALVYGVQILSLTPLEREYGALMALQYYDLCEEIIRAKPSPILDYTEEDLEPLKKTYNVNLAQAKAIKSALDNDAFTLIQGPPGSGKTKTICGLVGAMLTGSIKKPDTSGQRLNTATGRPVGAPASAKKILVCAPSNAAVDELVMRLKKGVTLRDGTHERLSVVRLGRTDAINTNVKDVTLEELVNAKLGTAAPKDPRDDIHSVMMKHKAISEELNALRNRINDQRGRGQPVPSSEEQLMDALKREKNGLSSKIDDMRERQNTASRDMDLNRKRIQQEILDSANVLCATLSGSGHEIFQGLNIEFETVIIDEAAQSIELSALIPLKYGCSKCILVGDPKQLPPTVLSRAAAKFQYEQSLFARMENNHRKDVHLLDTQYRMHPEISLFPSKTFYDSRLKDGAGMAKLRHRPWHNSEVFAPYRFFDVQGMSQAATKGHSLINVAELNVAMQLYDRLLNDVPKYNFSGKIGIITPYKGQLKELKLRFKQRYGEDITSRVDFNTTDAFQGRESEIIIFSCVRASTKGIGFLNDIRRMNVGLTRAMCSLWVLGNSQALMQGEFWKALITDAKGRNLYTQGDITSLLRRPVLTDAMMEADVEMMDVDEPTSAIEPESDNHHHSTMDLDRPEVETAQPVISRQNSDARNSNSKGPSPAITKQPDSRPGSSSVQPTPLPSRPSSRLSSDSPMSTSSKPDAGRLDPSRPESKRELIKSNTTGSNKAPPAQVRPEAYSDSKLSYSEQSRPGTHGPSGGGNGLNDLANCAICGSYDHYSFNCDNEVAKAAALGNCHRCHRPGHNYTGCTAPRCITCGEVGHASESCMAPIRHRLTKAQQVEVHKQEVRFGIARDKARERRAERQLGEHGAKIPTVKSTLPSANGQASDAKRKRDESTESSDRGKVKRRDKAAAGKVPAHNPGVPNNNSAPNTFSRPPPTGPSAGVVGLSRPPPTGSAELPPRPPTGPGGRPVTMNNGQPMVRKKRANANDMFVKRK</sequence>
<dbReference type="PANTHER" id="PTHR10887">
    <property type="entry name" value="DNA2/NAM7 HELICASE FAMILY"/>
    <property type="match status" value="1"/>
</dbReference>
<dbReference type="VEuPathDB" id="FungiDB:PV08_01246"/>
<feature type="region of interest" description="Disordered" evidence="10">
    <location>
        <begin position="1862"/>
        <end position="2006"/>
    </location>
</feature>
<keyword evidence="13" id="KW-1185">Reference proteome</keyword>
<feature type="region of interest" description="Disordered" evidence="10">
    <location>
        <begin position="2097"/>
        <end position="2242"/>
    </location>
</feature>
<name>A0A0D2CAR4_9EURO</name>
<keyword evidence="3" id="KW-0547">Nucleotide-binding</keyword>
<keyword evidence="8" id="KW-0479">Metal-binding</keyword>
<dbReference type="HOGENOM" id="CLU_000459_2_0_1"/>
<dbReference type="InterPro" id="IPR024481">
    <property type="entry name" value="Helicase_Sen1_N"/>
</dbReference>
<evidence type="ECO:0000256" key="8">
    <source>
        <dbReference type="PROSITE-ProRule" id="PRU00047"/>
    </source>
</evidence>
<dbReference type="Proteomes" id="UP000053328">
    <property type="component" value="Unassembled WGS sequence"/>
</dbReference>
<dbReference type="InterPro" id="IPR027417">
    <property type="entry name" value="P-loop_NTPase"/>
</dbReference>
<evidence type="ECO:0000256" key="1">
    <source>
        <dbReference type="ARBA" id="ARBA00004123"/>
    </source>
</evidence>
<evidence type="ECO:0000256" key="9">
    <source>
        <dbReference type="SAM" id="Coils"/>
    </source>
</evidence>
<dbReference type="SUPFAM" id="SSF48371">
    <property type="entry name" value="ARM repeat"/>
    <property type="match status" value="1"/>
</dbReference>
<dbReference type="InterPro" id="IPR045055">
    <property type="entry name" value="DNA2/NAM7-like"/>
</dbReference>
<feature type="compositionally biased region" description="Basic and acidic residues" evidence="10">
    <location>
        <begin position="2134"/>
        <end position="2149"/>
    </location>
</feature>
<keyword evidence="7" id="KW-0539">Nucleus</keyword>
<keyword evidence="5" id="KW-0347">Helicase</keyword>
<keyword evidence="9" id="KW-0175">Coiled coil</keyword>
<proteinExistence type="inferred from homology"/>
<evidence type="ECO:0000259" key="11">
    <source>
        <dbReference type="PROSITE" id="PS50158"/>
    </source>
</evidence>
<feature type="compositionally biased region" description="Pro residues" evidence="10">
    <location>
        <begin position="2196"/>
        <end position="2212"/>
    </location>
</feature>
<dbReference type="GeneID" id="27328329"/>
<evidence type="ECO:0000256" key="4">
    <source>
        <dbReference type="ARBA" id="ARBA00022801"/>
    </source>
</evidence>
<dbReference type="GO" id="GO:0016604">
    <property type="term" value="C:nuclear body"/>
    <property type="evidence" value="ECO:0007669"/>
    <property type="project" value="TreeGrafter"/>
</dbReference>
<evidence type="ECO:0000256" key="5">
    <source>
        <dbReference type="ARBA" id="ARBA00022806"/>
    </source>
</evidence>
<dbReference type="CDD" id="cd18042">
    <property type="entry name" value="DEXXQc_SETX"/>
    <property type="match status" value="1"/>
</dbReference>
<evidence type="ECO:0000313" key="12">
    <source>
        <dbReference type="EMBL" id="KIW20669.1"/>
    </source>
</evidence>
<dbReference type="SMART" id="SM00343">
    <property type="entry name" value="ZnF_C2HC"/>
    <property type="match status" value="3"/>
</dbReference>
<dbReference type="GO" id="GO:0016787">
    <property type="term" value="F:hydrolase activity"/>
    <property type="evidence" value="ECO:0007669"/>
    <property type="project" value="UniProtKB-KW"/>
</dbReference>
<protein>
    <recommendedName>
        <fullName evidence="11">CCHC-type domain-containing protein</fullName>
    </recommendedName>
</protein>
<comment type="similarity">
    <text evidence="2">Belongs to the DNA2/NAM7 helicase family.</text>
</comment>
<reference evidence="12 13" key="1">
    <citation type="submission" date="2015-01" db="EMBL/GenBank/DDBJ databases">
        <title>The Genome Sequence of Exophiala spinifera CBS89968.</title>
        <authorList>
            <consortium name="The Broad Institute Genomics Platform"/>
            <person name="Cuomo C."/>
            <person name="de Hoog S."/>
            <person name="Gorbushina A."/>
            <person name="Stielow B."/>
            <person name="Teixiera M."/>
            <person name="Abouelleil A."/>
            <person name="Chapman S.B."/>
            <person name="Priest M."/>
            <person name="Young S.K."/>
            <person name="Wortman J."/>
            <person name="Nusbaum C."/>
            <person name="Birren B."/>
        </authorList>
    </citation>
    <scope>NUCLEOTIDE SEQUENCE [LARGE SCALE GENOMIC DNA]</scope>
    <source>
        <strain evidence="12 13">CBS 89968</strain>
    </source>
</reference>
<dbReference type="GO" id="GO:0006369">
    <property type="term" value="P:termination of RNA polymerase II transcription"/>
    <property type="evidence" value="ECO:0007669"/>
    <property type="project" value="TreeGrafter"/>
</dbReference>
<feature type="compositionally biased region" description="Low complexity" evidence="10">
    <location>
        <begin position="1930"/>
        <end position="1947"/>
    </location>
</feature>
<keyword evidence="8" id="KW-0862">Zinc</keyword>
<evidence type="ECO:0000256" key="6">
    <source>
        <dbReference type="ARBA" id="ARBA00022840"/>
    </source>
</evidence>
<dbReference type="GO" id="GO:0005694">
    <property type="term" value="C:chromosome"/>
    <property type="evidence" value="ECO:0007669"/>
    <property type="project" value="UniProtKB-ARBA"/>
</dbReference>
<dbReference type="InterPro" id="IPR036875">
    <property type="entry name" value="Znf_CCHC_sf"/>
</dbReference>
<dbReference type="GO" id="GO:0001147">
    <property type="term" value="F:transcription termination site sequence-specific DNA binding"/>
    <property type="evidence" value="ECO:0007669"/>
    <property type="project" value="TreeGrafter"/>
</dbReference>
<evidence type="ECO:0000256" key="3">
    <source>
        <dbReference type="ARBA" id="ARBA00022741"/>
    </source>
</evidence>
<dbReference type="Gene3D" id="3.40.50.300">
    <property type="entry name" value="P-loop containing nucleotide triphosphate hydrolases"/>
    <property type="match status" value="2"/>
</dbReference>
<feature type="compositionally biased region" description="Polar residues" evidence="10">
    <location>
        <begin position="2121"/>
        <end position="2132"/>
    </location>
</feature>
<dbReference type="CDD" id="cd18808">
    <property type="entry name" value="SF1_C_Upf1"/>
    <property type="match status" value="1"/>
</dbReference>
<dbReference type="PROSITE" id="PS50158">
    <property type="entry name" value="ZF_CCHC"/>
    <property type="match status" value="1"/>
</dbReference>
<feature type="domain" description="CCHC-type" evidence="11">
    <location>
        <begin position="2058"/>
        <end position="2072"/>
    </location>
</feature>
<dbReference type="FunFam" id="3.40.50.300:FF:000326">
    <property type="entry name" value="P-loop containing nucleoside triphosphate hydrolase"/>
    <property type="match status" value="1"/>
</dbReference>
<feature type="coiled-coil region" evidence="9">
    <location>
        <begin position="1465"/>
        <end position="1517"/>
    </location>
</feature>
<evidence type="ECO:0000313" key="13">
    <source>
        <dbReference type="Proteomes" id="UP000053328"/>
    </source>
</evidence>
<feature type="compositionally biased region" description="Basic and acidic residues" evidence="10">
    <location>
        <begin position="2097"/>
        <end position="2116"/>
    </location>
</feature>
<dbReference type="SUPFAM" id="SSF52540">
    <property type="entry name" value="P-loop containing nucleoside triphosphate hydrolases"/>
    <property type="match status" value="1"/>
</dbReference>
<accession>A0A0D2CAR4</accession>
<feature type="compositionally biased region" description="Polar residues" evidence="10">
    <location>
        <begin position="1888"/>
        <end position="1904"/>
    </location>
</feature>
<feature type="compositionally biased region" description="Basic and acidic residues" evidence="10">
    <location>
        <begin position="1948"/>
        <end position="1964"/>
    </location>
</feature>
<keyword evidence="8" id="KW-0863">Zinc-finger</keyword>
<dbReference type="GO" id="GO:0005524">
    <property type="term" value="F:ATP binding"/>
    <property type="evidence" value="ECO:0007669"/>
    <property type="project" value="UniProtKB-KW"/>
</dbReference>
<feature type="compositionally biased region" description="Basic and acidic residues" evidence="10">
    <location>
        <begin position="1868"/>
        <end position="1883"/>
    </location>
</feature>
<dbReference type="Pfam" id="PF13086">
    <property type="entry name" value="AAA_11"/>
    <property type="match status" value="1"/>
</dbReference>
<dbReference type="InterPro" id="IPR047187">
    <property type="entry name" value="SF1_C_Upf1"/>
</dbReference>
<dbReference type="InterPro" id="IPR041679">
    <property type="entry name" value="DNA2/NAM7-like_C"/>
</dbReference>
<dbReference type="Pfam" id="PF12726">
    <property type="entry name" value="SEN1_N"/>
    <property type="match status" value="1"/>
</dbReference>
<dbReference type="Pfam" id="PF13087">
    <property type="entry name" value="AAA_12"/>
    <property type="match status" value="1"/>
</dbReference>
<evidence type="ECO:0000256" key="2">
    <source>
        <dbReference type="ARBA" id="ARBA00007913"/>
    </source>
</evidence>
<dbReference type="InterPro" id="IPR056474">
    <property type="entry name" value="SEN1_barrel"/>
</dbReference>
<dbReference type="Pfam" id="PF23576">
    <property type="entry name" value="SEN1_barrel"/>
    <property type="match status" value="1"/>
</dbReference>
<dbReference type="PANTHER" id="PTHR10887:SF495">
    <property type="entry name" value="HELICASE SENATAXIN ISOFORM X1-RELATED"/>
    <property type="match status" value="1"/>
</dbReference>
<dbReference type="GO" id="GO:0004386">
    <property type="term" value="F:helicase activity"/>
    <property type="evidence" value="ECO:0007669"/>
    <property type="project" value="UniProtKB-KW"/>
</dbReference>
<dbReference type="SUPFAM" id="SSF57756">
    <property type="entry name" value="Retrovirus zinc finger-like domains"/>
    <property type="match status" value="1"/>
</dbReference>
<dbReference type="InterPro" id="IPR001878">
    <property type="entry name" value="Znf_CCHC"/>
</dbReference>
<keyword evidence="6" id="KW-0067">ATP-binding</keyword>
<comment type="subcellular location">
    <subcellularLocation>
        <location evidence="1">Nucleus</location>
    </subcellularLocation>
</comment>
<dbReference type="FunFam" id="3.40.50.300:FF:001152">
    <property type="entry name" value="tRNA-splicing endonuclease, putative"/>
    <property type="match status" value="1"/>
</dbReference>
<dbReference type="InterPro" id="IPR041677">
    <property type="entry name" value="DNA2/NAM7_AAA_11"/>
</dbReference>
<organism evidence="12 13">
    <name type="scientific">Exophiala spinifera</name>
    <dbReference type="NCBI Taxonomy" id="91928"/>
    <lineage>
        <taxon>Eukaryota</taxon>
        <taxon>Fungi</taxon>
        <taxon>Dikarya</taxon>
        <taxon>Ascomycota</taxon>
        <taxon>Pezizomycotina</taxon>
        <taxon>Eurotiomycetes</taxon>
        <taxon>Chaetothyriomycetidae</taxon>
        <taxon>Chaetothyriales</taxon>
        <taxon>Herpotrichiellaceae</taxon>
        <taxon>Exophiala</taxon>
    </lineage>
</organism>
<dbReference type="GO" id="GO:0008270">
    <property type="term" value="F:zinc ion binding"/>
    <property type="evidence" value="ECO:0007669"/>
    <property type="project" value="UniProtKB-KW"/>
</dbReference>
<evidence type="ECO:0000256" key="10">
    <source>
        <dbReference type="SAM" id="MobiDB-lite"/>
    </source>
</evidence>
<dbReference type="STRING" id="91928.A0A0D2CAR4"/>
<keyword evidence="4" id="KW-0378">Hydrolase</keyword>
<dbReference type="EMBL" id="KN847492">
    <property type="protein sequence ID" value="KIW20669.1"/>
    <property type="molecule type" value="Genomic_DNA"/>
</dbReference>
<dbReference type="InterPro" id="IPR016024">
    <property type="entry name" value="ARM-type_fold"/>
</dbReference>
<evidence type="ECO:0000256" key="7">
    <source>
        <dbReference type="ARBA" id="ARBA00023242"/>
    </source>
</evidence>
<dbReference type="OrthoDB" id="6513042at2759"/>
<dbReference type="RefSeq" id="XP_016240885.1">
    <property type="nucleotide sequence ID" value="XM_016375609.1"/>
</dbReference>
<feature type="compositionally biased region" description="Polar residues" evidence="10">
    <location>
        <begin position="1987"/>
        <end position="1997"/>
    </location>
</feature>